<evidence type="ECO:0000313" key="2">
    <source>
        <dbReference type="EMBL" id="OCX14198.1"/>
    </source>
</evidence>
<reference evidence="2 3" key="1">
    <citation type="submission" date="2016-08" db="EMBL/GenBank/DDBJ databases">
        <title>Whole genome sequence of Pseudomonas graminis strain UASWS1507, a potential biological control agent for agriculture.</title>
        <authorList>
            <person name="Crovadore J."/>
            <person name="Calmin G."/>
            <person name="Chablais R."/>
            <person name="Cochard B."/>
            <person name="Lefort F."/>
        </authorList>
    </citation>
    <scope>NUCLEOTIDE SEQUENCE [LARGE SCALE GENOMIC DNA]</scope>
    <source>
        <strain evidence="2 3">UASWS1507</strain>
    </source>
</reference>
<sequence length="83" mass="9223">MVPPVGHTALATSLIGVWIIEIAMNTPSRNRATKAIKNMQLSVARRENNFVVIGPYKNGKDAVRVVRDLNDSYSIRGWIMKGN</sequence>
<evidence type="ECO:0008006" key="4">
    <source>
        <dbReference type="Google" id="ProtNLM"/>
    </source>
</evidence>
<dbReference type="EMBL" id="MDEN01000068">
    <property type="protein sequence ID" value="OCX14198.1"/>
    <property type="molecule type" value="Genomic_DNA"/>
</dbReference>
<organism evidence="2 3">
    <name type="scientific">Pseudomonas graminis</name>
    <dbReference type="NCBI Taxonomy" id="158627"/>
    <lineage>
        <taxon>Bacteria</taxon>
        <taxon>Pseudomonadati</taxon>
        <taxon>Pseudomonadota</taxon>
        <taxon>Gammaproteobacteria</taxon>
        <taxon>Pseudomonadales</taxon>
        <taxon>Pseudomonadaceae</taxon>
        <taxon>Pseudomonas</taxon>
    </lineage>
</organism>
<comment type="caution">
    <text evidence="2">The sequence shown here is derived from an EMBL/GenBank/DDBJ whole genome shotgun (WGS) entry which is preliminary data.</text>
</comment>
<keyword evidence="1" id="KW-0472">Membrane</keyword>
<evidence type="ECO:0000256" key="1">
    <source>
        <dbReference type="SAM" id="Phobius"/>
    </source>
</evidence>
<proteinExistence type="predicted"/>
<keyword evidence="1" id="KW-1133">Transmembrane helix</keyword>
<protein>
    <recommendedName>
        <fullName evidence="4">SPOR domain-containing protein</fullName>
    </recommendedName>
</protein>
<gene>
    <name evidence="2" type="ORF">BBI10_21930</name>
</gene>
<accession>A0A1C2DHG0</accession>
<keyword evidence="1" id="KW-0812">Transmembrane</keyword>
<name>A0A1C2DHG0_9PSED</name>
<dbReference type="Proteomes" id="UP000095143">
    <property type="component" value="Unassembled WGS sequence"/>
</dbReference>
<feature type="transmembrane region" description="Helical" evidence="1">
    <location>
        <begin position="6"/>
        <end position="24"/>
    </location>
</feature>
<dbReference type="AlphaFoldDB" id="A0A1C2DHG0"/>
<evidence type="ECO:0000313" key="3">
    <source>
        <dbReference type="Proteomes" id="UP000095143"/>
    </source>
</evidence>